<dbReference type="OrthoDB" id="9808360at2"/>
<dbReference type="InterPro" id="IPR030489">
    <property type="entry name" value="TR_Rrf2-type_CS"/>
</dbReference>
<dbReference type="PANTHER" id="PTHR33221">
    <property type="entry name" value="WINGED HELIX-TURN-HELIX TRANSCRIPTIONAL REGULATOR, RRF2 FAMILY"/>
    <property type="match status" value="1"/>
</dbReference>
<evidence type="ECO:0000313" key="3">
    <source>
        <dbReference type="EMBL" id="PQQ67427.1"/>
    </source>
</evidence>
<dbReference type="PROSITE" id="PS51197">
    <property type="entry name" value="HTH_RRF2_2"/>
    <property type="match status" value="1"/>
</dbReference>
<evidence type="ECO:0000256" key="1">
    <source>
        <dbReference type="ARBA" id="ARBA00023125"/>
    </source>
</evidence>
<dbReference type="GO" id="GO:0005829">
    <property type="term" value="C:cytosol"/>
    <property type="evidence" value="ECO:0007669"/>
    <property type="project" value="TreeGrafter"/>
</dbReference>
<dbReference type="PROSITE" id="PS01332">
    <property type="entry name" value="HTH_RRF2_1"/>
    <property type="match status" value="1"/>
</dbReference>
<dbReference type="KEGG" id="hsc:HVS_08000"/>
<reference evidence="2 4" key="1">
    <citation type="submission" date="2017-12" db="EMBL/GenBank/DDBJ databases">
        <title>Complete genome sequence of Herbivorax saccincola GGR1, a novel Cellulosome-producing hydrolytic bacterium in a thermophilic biogas plant, established by Illumina and Nanopore MinION sequencing.</title>
        <authorList>
            <person name="Pechtl A."/>
            <person name="Ruckert C."/>
            <person name="Koeck D.E."/>
            <person name="Maus I."/>
            <person name="Winkler A."/>
            <person name="Kalinowski J."/>
            <person name="Puhler A."/>
            <person name="Schwarz W.W."/>
            <person name="Zverlov V.V."/>
            <person name="Schluter A."/>
            <person name="Liebl W."/>
        </authorList>
    </citation>
    <scope>NUCLEOTIDE SEQUENCE [LARGE SCALE GENOMIC DNA]</scope>
    <source>
        <strain evidence="2">GGR1</strain>
        <strain evidence="4">SR1</strain>
    </source>
</reference>
<dbReference type="Proteomes" id="UP000233534">
    <property type="component" value="Chromosome"/>
</dbReference>
<dbReference type="Proteomes" id="UP000239720">
    <property type="component" value="Unassembled WGS sequence"/>
</dbReference>
<dbReference type="GO" id="GO:0003700">
    <property type="term" value="F:DNA-binding transcription factor activity"/>
    <property type="evidence" value="ECO:0007669"/>
    <property type="project" value="TreeGrafter"/>
</dbReference>
<dbReference type="FunFam" id="1.10.10.10:FF:000164">
    <property type="entry name" value="Transcriptional regulator, Rrf2 family"/>
    <property type="match status" value="1"/>
</dbReference>
<name>A0A2K9ELP9_9FIRM</name>
<dbReference type="InterPro" id="IPR000944">
    <property type="entry name" value="Tscrpt_reg_Rrf2"/>
</dbReference>
<organism evidence="2 4">
    <name type="scientific">Acetivibrio saccincola</name>
    <dbReference type="NCBI Taxonomy" id="1677857"/>
    <lineage>
        <taxon>Bacteria</taxon>
        <taxon>Bacillati</taxon>
        <taxon>Bacillota</taxon>
        <taxon>Clostridia</taxon>
        <taxon>Eubacteriales</taxon>
        <taxon>Oscillospiraceae</taxon>
        <taxon>Acetivibrio</taxon>
    </lineage>
</organism>
<dbReference type="SUPFAM" id="SSF46785">
    <property type="entry name" value="Winged helix' DNA-binding domain"/>
    <property type="match status" value="1"/>
</dbReference>
<dbReference type="EMBL" id="NEMB01000003">
    <property type="protein sequence ID" value="PQQ67427.1"/>
    <property type="molecule type" value="Genomic_DNA"/>
</dbReference>
<dbReference type="Pfam" id="PF02082">
    <property type="entry name" value="Rrf2"/>
    <property type="match status" value="1"/>
</dbReference>
<dbReference type="InterPro" id="IPR036388">
    <property type="entry name" value="WH-like_DNA-bd_sf"/>
</dbReference>
<evidence type="ECO:0000313" key="5">
    <source>
        <dbReference type="Proteomes" id="UP000239720"/>
    </source>
</evidence>
<reference evidence="3 5" key="2">
    <citation type="journal article" date="2018" name="Syst. Appl. Microbiol.">
        <title>Characterization and high-quality draft genome sequence of Herbivorax saccincola A7, an anaerobic, alkaliphilic, thermophilic, cellulolytic, and xylanolytic bacterium.</title>
        <authorList>
            <person name="Aikawa S."/>
            <person name="Baramee S."/>
            <person name="Sermsathanaswadi J."/>
            <person name="Thianheng P."/>
            <person name="Tachaapaikoon C."/>
            <person name="Shikata A."/>
            <person name="Waeonukul R."/>
            <person name="Pason P."/>
            <person name="Ratanakhanokchai K."/>
            <person name="Kosugi A."/>
        </authorList>
    </citation>
    <scope>NUCLEOTIDE SEQUENCE [LARGE SCALE GENOMIC DNA]</scope>
    <source>
        <strain evidence="3 5">A7</strain>
    </source>
</reference>
<evidence type="ECO:0000313" key="4">
    <source>
        <dbReference type="Proteomes" id="UP000233534"/>
    </source>
</evidence>
<dbReference type="InterPro" id="IPR036390">
    <property type="entry name" value="WH_DNA-bd_sf"/>
</dbReference>
<gene>
    <name evidence="2" type="primary">cymR</name>
    <name evidence="3" type="ORF">B9R14_12165</name>
    <name evidence="2" type="ORF">HVS_08000</name>
</gene>
<dbReference type="Gene3D" id="1.10.10.10">
    <property type="entry name" value="Winged helix-like DNA-binding domain superfamily/Winged helix DNA-binding domain"/>
    <property type="match status" value="1"/>
</dbReference>
<dbReference type="RefSeq" id="WP_101300933.1">
    <property type="nucleotide sequence ID" value="NZ_CP025197.1"/>
</dbReference>
<sequence length="148" mass="16836">MKISTKGRYGLRAMLDLAVNARGEHVSLNSIAARQNISENYLEQVFSLLRKAGLVKSIKGPQGGYTLGMEPSKIKVGDILRVLEGDLLVVDEKNNEILKDNNFEYCLQLNVWNKMNESINAVVDSMTLEDLLQEYRKINTNQSYMYYI</sequence>
<evidence type="ECO:0000313" key="2">
    <source>
        <dbReference type="EMBL" id="AUG57511.1"/>
    </source>
</evidence>
<dbReference type="EMBL" id="CP025197">
    <property type="protein sequence ID" value="AUG57511.1"/>
    <property type="molecule type" value="Genomic_DNA"/>
</dbReference>
<keyword evidence="4" id="KW-1185">Reference proteome</keyword>
<dbReference type="GO" id="GO:0003677">
    <property type="term" value="F:DNA binding"/>
    <property type="evidence" value="ECO:0007669"/>
    <property type="project" value="UniProtKB-KW"/>
</dbReference>
<dbReference type="AlphaFoldDB" id="A0A2K9ELP9"/>
<keyword evidence="1" id="KW-0238">DNA-binding</keyword>
<proteinExistence type="predicted"/>
<dbReference type="NCBIfam" id="TIGR00738">
    <property type="entry name" value="rrf2_super"/>
    <property type="match status" value="1"/>
</dbReference>
<accession>A0A2K9ELP9</accession>
<dbReference type="PANTHER" id="PTHR33221:SF5">
    <property type="entry name" value="HTH-TYPE TRANSCRIPTIONAL REGULATOR ISCR"/>
    <property type="match status" value="1"/>
</dbReference>
<protein>
    <submittedName>
        <fullName evidence="2">HTH-type transcriptional regulator CymR</fullName>
    </submittedName>
    <submittedName>
        <fullName evidence="3">Rrf2 family transcriptional regulator</fullName>
    </submittedName>
</protein>